<dbReference type="PANTHER" id="PTHR30041:SF7">
    <property type="entry name" value="GLOBAL TRANSCRIPTIONAL REGULATOR SPX"/>
    <property type="match status" value="1"/>
</dbReference>
<dbReference type="Pfam" id="PF03960">
    <property type="entry name" value="ArsC"/>
    <property type="match status" value="1"/>
</dbReference>
<dbReference type="PROSITE" id="PS51353">
    <property type="entry name" value="ARSC"/>
    <property type="match status" value="1"/>
</dbReference>
<dbReference type="InterPro" id="IPR006660">
    <property type="entry name" value="Arsenate_reductase-like"/>
</dbReference>
<dbReference type="SUPFAM" id="SSF52833">
    <property type="entry name" value="Thioredoxin-like"/>
    <property type="match status" value="1"/>
</dbReference>
<accession>A0A975FIW5</accession>
<dbReference type="AlphaFoldDB" id="A0A975FIW5"/>
<evidence type="ECO:0000313" key="3">
    <source>
        <dbReference type="Proteomes" id="UP000672038"/>
    </source>
</evidence>
<dbReference type="EMBL" id="CP054393">
    <property type="protein sequence ID" value="QTX02754.1"/>
    <property type="molecule type" value="Genomic_DNA"/>
</dbReference>
<keyword evidence="3" id="KW-1185">Reference proteome</keyword>
<organism evidence="2 3">
    <name type="scientific">Loofah witches'-broom phytoplasma</name>
    <dbReference type="NCBI Taxonomy" id="35773"/>
    <lineage>
        <taxon>Bacteria</taxon>
        <taxon>Bacillati</taxon>
        <taxon>Mycoplasmatota</taxon>
        <taxon>Mollicutes</taxon>
        <taxon>Acholeplasmatales</taxon>
        <taxon>Acholeplasmataceae</taxon>
        <taxon>Candidatus Phytoplasma</taxon>
        <taxon>16SrVIII (Loofah witches'-broom group)</taxon>
    </lineage>
</organism>
<sequence length="152" mass="18219">MVFIFASDRCNSCKKAKTWLNLHQIKYQEKKLNTSQFKISDIDLILGYENIDFNKILSIRSNFFKKQKINLFSMSVAQIKQIIFQNPNILKKPIICDEKFIIIGYNKDDIRIFLLKMLRKYIIQKNINLRYNKDYNSAIKEYFEKIGNNNNF</sequence>
<dbReference type="InterPro" id="IPR036249">
    <property type="entry name" value="Thioredoxin-like_sf"/>
</dbReference>
<protein>
    <submittedName>
        <fullName evidence="2">Regulatory protein spx</fullName>
    </submittedName>
</protein>
<name>A0A975FIW5_LOWBP</name>
<reference evidence="2" key="1">
    <citation type="submission" date="2020-06" db="EMBL/GenBank/DDBJ databases">
        <title>Complete genome sequence of Candidatus Phytoplasma luffae NCHU2019.</title>
        <authorList>
            <person name="Cho S.-T."/>
            <person name="Tan C.-M."/>
            <person name="Li J.-R."/>
            <person name="Chien Y.-Y."/>
            <person name="Chiu Y.-C."/>
            <person name="Yang J.-Y."/>
            <person name="Kuo C.-H."/>
        </authorList>
    </citation>
    <scope>NUCLEOTIDE SEQUENCE</scope>
    <source>
        <strain evidence="2">NCHU2019</strain>
    </source>
</reference>
<dbReference type="KEGG" id="pluf:LFWB_1840"/>
<proteinExistence type="inferred from homology"/>
<evidence type="ECO:0000313" key="2">
    <source>
        <dbReference type="EMBL" id="QTX02754.1"/>
    </source>
</evidence>
<dbReference type="PANTHER" id="PTHR30041">
    <property type="entry name" value="ARSENATE REDUCTASE"/>
    <property type="match status" value="1"/>
</dbReference>
<evidence type="ECO:0000256" key="1">
    <source>
        <dbReference type="PROSITE-ProRule" id="PRU01282"/>
    </source>
</evidence>
<comment type="similarity">
    <text evidence="1">Belongs to the ArsC family.</text>
</comment>
<dbReference type="RefSeq" id="WP_210954807.1">
    <property type="nucleotide sequence ID" value="NZ_CP054393.1"/>
</dbReference>
<gene>
    <name evidence="2" type="primary">spxA</name>
    <name evidence="2" type="ORF">LFWB_1840</name>
</gene>
<dbReference type="Proteomes" id="UP000672038">
    <property type="component" value="Chromosome"/>
</dbReference>
<dbReference type="Gene3D" id="3.40.30.10">
    <property type="entry name" value="Glutaredoxin"/>
    <property type="match status" value="1"/>
</dbReference>